<dbReference type="AlphaFoldDB" id="A0A645BTI5"/>
<sequence>MYKFIGLRQLHINFFKSGGKLHLFHLLSAKRTEAVLLQQLPYLEELYFLFEIFGINHVLISELGFTIYDFGFDAKILFLADIIRIFEVINQNSYETVFLPFASQPFFRCDFFTSFFTK</sequence>
<evidence type="ECO:0000313" key="1">
    <source>
        <dbReference type="EMBL" id="MPM68729.1"/>
    </source>
</evidence>
<proteinExistence type="predicted"/>
<accession>A0A645BTI5</accession>
<gene>
    <name evidence="1" type="ORF">SDC9_115663</name>
</gene>
<reference evidence="1" key="1">
    <citation type="submission" date="2019-08" db="EMBL/GenBank/DDBJ databases">
        <authorList>
            <person name="Kucharzyk K."/>
            <person name="Murdoch R.W."/>
            <person name="Higgins S."/>
            <person name="Loffler F."/>
        </authorList>
    </citation>
    <scope>NUCLEOTIDE SEQUENCE</scope>
</reference>
<organism evidence="1">
    <name type="scientific">bioreactor metagenome</name>
    <dbReference type="NCBI Taxonomy" id="1076179"/>
    <lineage>
        <taxon>unclassified sequences</taxon>
        <taxon>metagenomes</taxon>
        <taxon>ecological metagenomes</taxon>
    </lineage>
</organism>
<comment type="caution">
    <text evidence="1">The sequence shown here is derived from an EMBL/GenBank/DDBJ whole genome shotgun (WGS) entry which is preliminary data.</text>
</comment>
<name>A0A645BTI5_9ZZZZ</name>
<dbReference type="EMBL" id="VSSQ01022426">
    <property type="protein sequence ID" value="MPM68729.1"/>
    <property type="molecule type" value="Genomic_DNA"/>
</dbReference>
<protein>
    <submittedName>
        <fullName evidence="1">Uncharacterized protein</fullName>
    </submittedName>
</protein>